<dbReference type="Proteomes" id="UP000198609">
    <property type="component" value="Unassembled WGS sequence"/>
</dbReference>
<evidence type="ECO:0000313" key="6">
    <source>
        <dbReference type="EMBL" id="SED36102.1"/>
    </source>
</evidence>
<dbReference type="Pfam" id="PF06441">
    <property type="entry name" value="EHN"/>
    <property type="match status" value="1"/>
</dbReference>
<evidence type="ECO:0000313" key="7">
    <source>
        <dbReference type="Proteomes" id="UP000198609"/>
    </source>
</evidence>
<dbReference type="SUPFAM" id="SSF53474">
    <property type="entry name" value="alpha/beta-Hydrolases"/>
    <property type="match status" value="1"/>
</dbReference>
<dbReference type="InterPro" id="IPR016292">
    <property type="entry name" value="Epoxide_hydrolase"/>
</dbReference>
<feature type="domain" description="Epoxide hydrolase N-terminal" evidence="5">
    <location>
        <begin position="34"/>
        <end position="138"/>
    </location>
</feature>
<comment type="similarity">
    <text evidence="1">Belongs to the peptidase S33 family.</text>
</comment>
<keyword evidence="3" id="KW-0378">Hydrolase</keyword>
<dbReference type="InterPro" id="IPR010497">
    <property type="entry name" value="Epoxide_hydro_N"/>
</dbReference>
<proteinExistence type="inferred from homology"/>
<evidence type="ECO:0000256" key="2">
    <source>
        <dbReference type="ARBA" id="ARBA00022797"/>
    </source>
</evidence>
<accession>A0A1H5A1B1</accession>
<evidence type="ECO:0000256" key="3">
    <source>
        <dbReference type="ARBA" id="ARBA00022801"/>
    </source>
</evidence>
<dbReference type="GO" id="GO:0004301">
    <property type="term" value="F:epoxide hydrolase activity"/>
    <property type="evidence" value="ECO:0007669"/>
    <property type="project" value="TreeGrafter"/>
</dbReference>
<feature type="active site" description="Proton donor" evidence="4">
    <location>
        <position position="334"/>
    </location>
</feature>
<dbReference type="Gene3D" id="3.40.50.1820">
    <property type="entry name" value="alpha/beta hydrolase"/>
    <property type="match status" value="1"/>
</dbReference>
<dbReference type="GO" id="GO:0097176">
    <property type="term" value="P:epoxide metabolic process"/>
    <property type="evidence" value="ECO:0007669"/>
    <property type="project" value="TreeGrafter"/>
</dbReference>
<dbReference type="InterPro" id="IPR029058">
    <property type="entry name" value="AB_hydrolase_fold"/>
</dbReference>
<feature type="active site" description="Proton acceptor" evidence="4">
    <location>
        <position position="392"/>
    </location>
</feature>
<organism evidence="6 7">
    <name type="scientific">Streptomyces melanosporofaciens</name>
    <dbReference type="NCBI Taxonomy" id="67327"/>
    <lineage>
        <taxon>Bacteria</taxon>
        <taxon>Bacillati</taxon>
        <taxon>Actinomycetota</taxon>
        <taxon>Actinomycetes</taxon>
        <taxon>Kitasatosporales</taxon>
        <taxon>Streptomycetaceae</taxon>
        <taxon>Streptomyces</taxon>
        <taxon>Streptomyces violaceusniger group</taxon>
    </lineage>
</organism>
<evidence type="ECO:0000259" key="5">
    <source>
        <dbReference type="Pfam" id="PF06441"/>
    </source>
</evidence>
<evidence type="ECO:0000256" key="1">
    <source>
        <dbReference type="ARBA" id="ARBA00010088"/>
    </source>
</evidence>
<dbReference type="PANTHER" id="PTHR21661:SF35">
    <property type="entry name" value="EPOXIDE HYDROLASE"/>
    <property type="match status" value="1"/>
</dbReference>
<name>A0A1H5A1B1_STRMJ</name>
<dbReference type="PANTHER" id="PTHR21661">
    <property type="entry name" value="EPOXIDE HYDROLASE 1-RELATED"/>
    <property type="match status" value="1"/>
</dbReference>
<gene>
    <name evidence="6" type="ORF">SAMN04490356_8128</name>
</gene>
<dbReference type="PRINTS" id="PR00412">
    <property type="entry name" value="EPOXHYDRLASE"/>
</dbReference>
<evidence type="ECO:0000256" key="4">
    <source>
        <dbReference type="PIRSR" id="PIRSR001112-1"/>
    </source>
</evidence>
<feature type="active site" description="Nucleophile" evidence="4">
    <location>
        <position position="207"/>
    </location>
</feature>
<dbReference type="InterPro" id="IPR000639">
    <property type="entry name" value="Epox_hydrolase-like"/>
</dbReference>
<keyword evidence="7" id="KW-1185">Reference proteome</keyword>
<dbReference type="EMBL" id="FNST01000002">
    <property type="protein sequence ID" value="SED36102.1"/>
    <property type="molecule type" value="Genomic_DNA"/>
</dbReference>
<dbReference type="PIRSF" id="PIRSF001112">
    <property type="entry name" value="Epoxide_hydrolase"/>
    <property type="match status" value="1"/>
</dbReference>
<reference evidence="7" key="1">
    <citation type="submission" date="2016-10" db="EMBL/GenBank/DDBJ databases">
        <authorList>
            <person name="Varghese N."/>
            <person name="Submissions S."/>
        </authorList>
    </citation>
    <scope>NUCLEOTIDE SEQUENCE [LARGE SCALE GENOMIC DNA]</scope>
    <source>
        <strain evidence="7">DSM 40318</strain>
    </source>
</reference>
<keyword evidence="2" id="KW-0058">Aromatic hydrocarbons catabolism</keyword>
<dbReference type="RefSeq" id="WP_093468560.1">
    <property type="nucleotide sequence ID" value="NZ_FNST01000002.1"/>
</dbReference>
<sequence length="414" mass="45572">MIPVRQSRAFPWPWAGSSVRGVPTYPAGAVTPDIEPFAISVPDADLDDLRSRLDRVRLPESETVADASQGVPLDQMGALLAALRDMDWRAREKTWNAIGHFRTVIDGLELAFWHVRSPEPAAMPLLLTHGWPGSILEFEQVIGPLTDPARHGGDRADAFDLVIPSLPGFGFSGRPAETGWNPARTADAWATLMSRLGYDRFGAHGGDWGAFISTELARRFPARVIGLHLTMPVASPLPQDRDTATPAEARMIERRDLHLADGYGFGIQMGTRPQTLGYALVDSPAGLAAWLGEKFAAYADTRAEAGGGVSLDRQAEGIALYWLTGTGASTSRWYWEALRWTPRSAEEENARPVTVPTACSLFPAEPWPTARRWAERRYTDLRSWHALDRGGHFPGLEHPDVLVEEVRAAFRGLR</sequence>
<protein>
    <submittedName>
        <fullName evidence="6">Pimeloyl-ACP methyl ester carboxylesterase</fullName>
    </submittedName>
</protein>
<dbReference type="AlphaFoldDB" id="A0A1H5A1B1"/>